<gene>
    <name evidence="2" type="ORF">DR999_PMT20364</name>
</gene>
<name>A0A4D9DJW5_9SAUR</name>
<feature type="compositionally biased region" description="Polar residues" evidence="1">
    <location>
        <begin position="82"/>
        <end position="93"/>
    </location>
</feature>
<evidence type="ECO:0000313" key="3">
    <source>
        <dbReference type="Proteomes" id="UP000297703"/>
    </source>
</evidence>
<dbReference type="AlphaFoldDB" id="A0A4D9DJW5"/>
<organism evidence="2 3">
    <name type="scientific">Platysternon megacephalum</name>
    <name type="common">big-headed turtle</name>
    <dbReference type="NCBI Taxonomy" id="55544"/>
    <lineage>
        <taxon>Eukaryota</taxon>
        <taxon>Metazoa</taxon>
        <taxon>Chordata</taxon>
        <taxon>Craniata</taxon>
        <taxon>Vertebrata</taxon>
        <taxon>Euteleostomi</taxon>
        <taxon>Archelosauria</taxon>
        <taxon>Testudinata</taxon>
        <taxon>Testudines</taxon>
        <taxon>Cryptodira</taxon>
        <taxon>Durocryptodira</taxon>
        <taxon>Testudinoidea</taxon>
        <taxon>Platysternidae</taxon>
        <taxon>Platysternon</taxon>
    </lineage>
</organism>
<comment type="caution">
    <text evidence="2">The sequence shown here is derived from an EMBL/GenBank/DDBJ whole genome shotgun (WGS) entry which is preliminary data.</text>
</comment>
<protein>
    <submittedName>
        <fullName evidence="2">Zinc finger protein 773-like protein</fullName>
    </submittedName>
</protein>
<feature type="region of interest" description="Disordered" evidence="1">
    <location>
        <begin position="78"/>
        <end position="113"/>
    </location>
</feature>
<accession>A0A4D9DJW5</accession>
<dbReference type="EMBL" id="QXTE01000461">
    <property type="protein sequence ID" value="TFJ97785.1"/>
    <property type="molecule type" value="Genomic_DNA"/>
</dbReference>
<keyword evidence="3" id="KW-1185">Reference proteome</keyword>
<reference evidence="2 3" key="1">
    <citation type="submission" date="2019-04" db="EMBL/GenBank/DDBJ databases">
        <title>Draft genome of the big-headed turtle Platysternon megacephalum.</title>
        <authorList>
            <person name="Gong S."/>
        </authorList>
    </citation>
    <scope>NUCLEOTIDE SEQUENCE [LARGE SCALE GENOMIC DNA]</scope>
    <source>
        <strain evidence="2">DO16091913</strain>
        <tissue evidence="2">Muscle</tissue>
    </source>
</reference>
<sequence length="122" mass="13893">MKYQAVNGAGRPAPGCDEWEFSYAISSAGRFREEDRDLHHHPGMSNLIKAIADMIDSYQGNSRRGRESEQFRRCEFKKLVQQEPSPAKRSSSNKYKHITSLPDSDAEPMNKKELITANPCVY</sequence>
<reference evidence="2 3" key="2">
    <citation type="submission" date="2019-04" db="EMBL/GenBank/DDBJ databases">
        <title>The genome sequence of big-headed turtle.</title>
        <authorList>
            <person name="Gong S."/>
        </authorList>
    </citation>
    <scope>NUCLEOTIDE SEQUENCE [LARGE SCALE GENOMIC DNA]</scope>
    <source>
        <strain evidence="2">DO16091913</strain>
        <tissue evidence="2">Muscle</tissue>
    </source>
</reference>
<dbReference type="Proteomes" id="UP000297703">
    <property type="component" value="Unassembled WGS sequence"/>
</dbReference>
<dbReference type="OrthoDB" id="9113758at2759"/>
<proteinExistence type="predicted"/>
<evidence type="ECO:0000256" key="1">
    <source>
        <dbReference type="SAM" id="MobiDB-lite"/>
    </source>
</evidence>
<evidence type="ECO:0000313" key="2">
    <source>
        <dbReference type="EMBL" id="TFJ97785.1"/>
    </source>
</evidence>